<organism evidence="2 3">
    <name type="scientific">Tanacetum coccineum</name>
    <dbReference type="NCBI Taxonomy" id="301880"/>
    <lineage>
        <taxon>Eukaryota</taxon>
        <taxon>Viridiplantae</taxon>
        <taxon>Streptophyta</taxon>
        <taxon>Embryophyta</taxon>
        <taxon>Tracheophyta</taxon>
        <taxon>Spermatophyta</taxon>
        <taxon>Magnoliopsida</taxon>
        <taxon>eudicotyledons</taxon>
        <taxon>Gunneridae</taxon>
        <taxon>Pentapetalae</taxon>
        <taxon>asterids</taxon>
        <taxon>campanulids</taxon>
        <taxon>Asterales</taxon>
        <taxon>Asteraceae</taxon>
        <taxon>Asteroideae</taxon>
        <taxon>Anthemideae</taxon>
        <taxon>Anthemidinae</taxon>
        <taxon>Tanacetum</taxon>
    </lineage>
</organism>
<proteinExistence type="predicted"/>
<feature type="compositionally biased region" description="Acidic residues" evidence="1">
    <location>
        <begin position="13"/>
        <end position="44"/>
    </location>
</feature>
<accession>A0ABQ5A1D6</accession>
<keyword evidence="3" id="KW-1185">Reference proteome</keyword>
<name>A0ABQ5A1D6_9ASTR</name>
<feature type="region of interest" description="Disordered" evidence="1">
    <location>
        <begin position="1"/>
        <end position="51"/>
    </location>
</feature>
<protein>
    <submittedName>
        <fullName evidence="2">Uncharacterized protein</fullName>
    </submittedName>
</protein>
<dbReference type="EMBL" id="BQNB010011783">
    <property type="protein sequence ID" value="GJS95107.1"/>
    <property type="molecule type" value="Genomic_DNA"/>
</dbReference>
<reference evidence="2" key="1">
    <citation type="journal article" date="2022" name="Int. J. Mol. Sci.">
        <title>Draft Genome of Tanacetum Coccineum: Genomic Comparison of Closely Related Tanacetum-Family Plants.</title>
        <authorList>
            <person name="Yamashiro T."/>
            <person name="Shiraishi A."/>
            <person name="Nakayama K."/>
            <person name="Satake H."/>
        </authorList>
    </citation>
    <scope>NUCLEOTIDE SEQUENCE</scope>
</reference>
<sequence length="139" mass="15388">MNGGDDEMMRMDIEEDEDDDMDIDADEEDEDDEMDVEVDEEAEEEHPAPAYPVVVALPATAPLRGTDRLASTCTSMILILSARKNCLLYFPTSNHTLSLWSHHHHQIPFPLITTPPVIVSTTAPSPIRSLGIRAAMDAD</sequence>
<evidence type="ECO:0000313" key="2">
    <source>
        <dbReference type="EMBL" id="GJS95107.1"/>
    </source>
</evidence>
<gene>
    <name evidence="2" type="ORF">Tco_0802075</name>
</gene>
<dbReference type="Proteomes" id="UP001151760">
    <property type="component" value="Unassembled WGS sequence"/>
</dbReference>
<evidence type="ECO:0000313" key="3">
    <source>
        <dbReference type="Proteomes" id="UP001151760"/>
    </source>
</evidence>
<evidence type="ECO:0000256" key="1">
    <source>
        <dbReference type="SAM" id="MobiDB-lite"/>
    </source>
</evidence>
<reference evidence="2" key="2">
    <citation type="submission" date="2022-01" db="EMBL/GenBank/DDBJ databases">
        <authorList>
            <person name="Yamashiro T."/>
            <person name="Shiraishi A."/>
            <person name="Satake H."/>
            <person name="Nakayama K."/>
        </authorList>
    </citation>
    <scope>NUCLEOTIDE SEQUENCE</scope>
</reference>
<comment type="caution">
    <text evidence="2">The sequence shown here is derived from an EMBL/GenBank/DDBJ whole genome shotgun (WGS) entry which is preliminary data.</text>
</comment>